<evidence type="ECO:0000313" key="2">
    <source>
        <dbReference type="EMBL" id="GIF56491.1"/>
    </source>
</evidence>
<proteinExistence type="predicted"/>
<feature type="transmembrane region" description="Helical" evidence="1">
    <location>
        <begin position="151"/>
        <end position="173"/>
    </location>
</feature>
<name>A0ABQ4C133_9ACTN</name>
<dbReference type="EMBL" id="BONC01000015">
    <property type="protein sequence ID" value="GIF56491.1"/>
    <property type="molecule type" value="Genomic_DNA"/>
</dbReference>
<keyword evidence="3" id="KW-1185">Reference proteome</keyword>
<accession>A0ABQ4C133</accession>
<keyword evidence="1" id="KW-1133">Transmembrane helix</keyword>
<comment type="caution">
    <text evidence="2">The sequence shown here is derived from an EMBL/GenBank/DDBJ whole genome shotgun (WGS) entry which is preliminary data.</text>
</comment>
<keyword evidence="1" id="KW-0472">Membrane</keyword>
<gene>
    <name evidence="2" type="ORF">Air01nite_25860</name>
</gene>
<sequence>MNGWPVAVAAGRRRDYSTVLAPDIIATEYGVLVESLSPGPVGGPARVRAVTTAGGTRLTVAYRTHPLTNGDGSPLRDEQGRPLLMMYGLARTGTTTNPPAEADLDHARGPALAAYREFLAGEEAFRALPSRPVPVHWAGGSDAAGRRDPRLFRAGLAALAVVVVVALIGWFFLRPGADPGPCLTARVDAKATCPPPTLDPARTTVR</sequence>
<organism evidence="2 3">
    <name type="scientific">Asanoa iriomotensis</name>
    <dbReference type="NCBI Taxonomy" id="234613"/>
    <lineage>
        <taxon>Bacteria</taxon>
        <taxon>Bacillati</taxon>
        <taxon>Actinomycetota</taxon>
        <taxon>Actinomycetes</taxon>
        <taxon>Micromonosporales</taxon>
        <taxon>Micromonosporaceae</taxon>
        <taxon>Asanoa</taxon>
    </lineage>
</organism>
<evidence type="ECO:0000313" key="3">
    <source>
        <dbReference type="Proteomes" id="UP000624325"/>
    </source>
</evidence>
<keyword evidence="1" id="KW-0812">Transmembrane</keyword>
<reference evidence="2 3" key="1">
    <citation type="submission" date="2021-01" db="EMBL/GenBank/DDBJ databases">
        <title>Whole genome shotgun sequence of Asanoa iriomotensis NBRC 100142.</title>
        <authorList>
            <person name="Komaki H."/>
            <person name="Tamura T."/>
        </authorList>
    </citation>
    <scope>NUCLEOTIDE SEQUENCE [LARGE SCALE GENOMIC DNA]</scope>
    <source>
        <strain evidence="2 3">NBRC 100142</strain>
    </source>
</reference>
<dbReference type="RefSeq" id="WP_203702308.1">
    <property type="nucleotide sequence ID" value="NZ_BAAALU010000028.1"/>
</dbReference>
<evidence type="ECO:0008006" key="4">
    <source>
        <dbReference type="Google" id="ProtNLM"/>
    </source>
</evidence>
<evidence type="ECO:0000256" key="1">
    <source>
        <dbReference type="SAM" id="Phobius"/>
    </source>
</evidence>
<protein>
    <recommendedName>
        <fullName evidence="4">Serine/threonine protein kinase</fullName>
    </recommendedName>
</protein>
<dbReference type="Proteomes" id="UP000624325">
    <property type="component" value="Unassembled WGS sequence"/>
</dbReference>